<dbReference type="RefSeq" id="WP_096800643.1">
    <property type="nucleotide sequence ID" value="NZ_CP023564.1"/>
</dbReference>
<feature type="chain" id="PRO_5012651724" evidence="1">
    <location>
        <begin position="23"/>
        <end position="541"/>
    </location>
</feature>
<dbReference type="OrthoDB" id="9787283at2"/>
<keyword evidence="1" id="KW-0732">Signal</keyword>
<dbReference type="CDD" id="cd13583">
    <property type="entry name" value="PBP2_AlgQ_like_4"/>
    <property type="match status" value="1"/>
</dbReference>
<dbReference type="PANTHER" id="PTHR43649">
    <property type="entry name" value="ARABINOSE-BINDING PROTEIN-RELATED"/>
    <property type="match status" value="1"/>
</dbReference>
<accession>A0A291H144</accession>
<proteinExistence type="predicted"/>
<organism evidence="2 3">
    <name type="scientific">Brachybacterium ginsengisoli</name>
    <dbReference type="NCBI Taxonomy" id="1331682"/>
    <lineage>
        <taxon>Bacteria</taxon>
        <taxon>Bacillati</taxon>
        <taxon>Actinomycetota</taxon>
        <taxon>Actinomycetes</taxon>
        <taxon>Micrococcales</taxon>
        <taxon>Dermabacteraceae</taxon>
        <taxon>Brachybacterium</taxon>
    </lineage>
</organism>
<evidence type="ECO:0000313" key="2">
    <source>
        <dbReference type="EMBL" id="ATG56183.1"/>
    </source>
</evidence>
<dbReference type="PANTHER" id="PTHR43649:SF12">
    <property type="entry name" value="DIACETYLCHITOBIOSE BINDING PROTEIN DASA"/>
    <property type="match status" value="1"/>
</dbReference>
<feature type="signal peptide" evidence="1">
    <location>
        <begin position="1"/>
        <end position="22"/>
    </location>
</feature>
<dbReference type="SUPFAM" id="SSF53850">
    <property type="entry name" value="Periplasmic binding protein-like II"/>
    <property type="match status" value="1"/>
</dbReference>
<dbReference type="Proteomes" id="UP000217889">
    <property type="component" value="Chromosome"/>
</dbReference>
<reference evidence="2 3" key="1">
    <citation type="journal article" date="2014" name="Int. J. Syst. Evol. Microbiol.">
        <title>Brachybacterium ginsengisoli sp. nov., isolated from soil of a ginseng field.</title>
        <authorList>
            <person name="Hoang V.A."/>
            <person name="Kim Y.J."/>
            <person name="Nguyen N.L."/>
            <person name="Yang D.C."/>
        </authorList>
    </citation>
    <scope>NUCLEOTIDE SEQUENCE [LARGE SCALE GENOMIC DNA]</scope>
    <source>
        <strain evidence="2 3">DCY80</strain>
    </source>
</reference>
<keyword evidence="3" id="KW-1185">Reference proteome</keyword>
<evidence type="ECO:0000313" key="3">
    <source>
        <dbReference type="Proteomes" id="UP000217889"/>
    </source>
</evidence>
<gene>
    <name evidence="2" type="ORF">CFK41_16405</name>
</gene>
<evidence type="ECO:0000256" key="1">
    <source>
        <dbReference type="SAM" id="SignalP"/>
    </source>
</evidence>
<dbReference type="KEGG" id="bgg:CFK41_16405"/>
<name>A0A291H144_9MICO</name>
<dbReference type="PROSITE" id="PS51257">
    <property type="entry name" value="PROKAR_LIPOPROTEIN"/>
    <property type="match status" value="1"/>
</dbReference>
<dbReference type="Gene3D" id="3.40.190.10">
    <property type="entry name" value="Periplasmic binding protein-like II"/>
    <property type="match status" value="2"/>
</dbReference>
<protein>
    <submittedName>
        <fullName evidence="2">Sugar ABC transporter substrate-binding protein</fullName>
    </submittedName>
</protein>
<sequence length="541" mass="59946">MFTRRKFLAAGSAALGTTLALGACSSGGGDEPVDVSDVSAGSMPDYGVGTTFTASEPFDLGLMYSDNPAYPYRKDWLFWEEITQRTNVTLKPTVIPMSDYEQKRSLLVSAGDAPYIIPKTYPGQETAFVAAGAILPISDYVDQMPNYMDKVTRWKLESDIERLKQQDGKYYVLPGLHEEVWPDYTLAYRVDILEELGLEEPTTWDELADVYRKVREAHPDMWPLSDRFAGANLLGLVAATYGVSAGWGFGDGVVRSEEGSDELVFGPQQDAFLAMLEWFSTGVEEKLIDTEGFTQDDDAALRKFVTGKSFSISTNSQTIIDCRKGLDEELGKGRAVVKKMLLPGGPLGAVMGGSRLENGVMFNAQMAEDDKFLAMLQFIDWLWYSDEGQEFSKWGVEGVTYEREGDKRVPAKDVTFLGLNPDGAKDLRTDFGFSGGVFSYGGTTDLLRSTMNEEEVDWQERTAKTHEALEPLPPYPMDEIQREEATLVATPLKDFVDQGTLKFVTGQRDVGEWDAFATECDDNGASKYMDIVREAQKAFAG</sequence>
<dbReference type="Pfam" id="PF01547">
    <property type="entry name" value="SBP_bac_1"/>
    <property type="match status" value="1"/>
</dbReference>
<dbReference type="EMBL" id="CP023564">
    <property type="protein sequence ID" value="ATG56183.1"/>
    <property type="molecule type" value="Genomic_DNA"/>
</dbReference>
<dbReference type="InterPro" id="IPR006059">
    <property type="entry name" value="SBP"/>
</dbReference>
<dbReference type="AlphaFoldDB" id="A0A291H144"/>
<dbReference type="InterPro" id="IPR050490">
    <property type="entry name" value="Bact_solute-bd_prot1"/>
</dbReference>